<dbReference type="PANTHER" id="PTHR34605">
    <property type="entry name" value="PHAGE_INTEGRASE DOMAIN-CONTAINING PROTEIN"/>
    <property type="match status" value="1"/>
</dbReference>
<evidence type="ECO:0000313" key="4">
    <source>
        <dbReference type="Proteomes" id="UP000559256"/>
    </source>
</evidence>
<evidence type="ECO:0008006" key="5">
    <source>
        <dbReference type="Google" id="ProtNLM"/>
    </source>
</evidence>
<name>A0A8H5CEI0_9AGAR</name>
<dbReference type="InterPro" id="IPR010998">
    <property type="entry name" value="Integrase_recombinase_N"/>
</dbReference>
<dbReference type="InterPro" id="IPR011010">
    <property type="entry name" value="DNA_brk_join_enz"/>
</dbReference>
<dbReference type="GO" id="GO:0003677">
    <property type="term" value="F:DNA binding"/>
    <property type="evidence" value="ECO:0007669"/>
    <property type="project" value="UniProtKB-KW"/>
</dbReference>
<keyword evidence="4" id="KW-1185">Reference proteome</keyword>
<dbReference type="Gene3D" id="1.10.150.130">
    <property type="match status" value="1"/>
</dbReference>
<evidence type="ECO:0000256" key="1">
    <source>
        <dbReference type="ARBA" id="ARBA00023125"/>
    </source>
</evidence>
<evidence type="ECO:0000256" key="2">
    <source>
        <dbReference type="ARBA" id="ARBA00023172"/>
    </source>
</evidence>
<dbReference type="SUPFAM" id="SSF47823">
    <property type="entry name" value="lambda integrase-like, N-terminal domain"/>
    <property type="match status" value="1"/>
</dbReference>
<comment type="caution">
    <text evidence="3">The sequence shown here is derived from an EMBL/GenBank/DDBJ whole genome shotgun (WGS) entry which is preliminary data.</text>
</comment>
<protein>
    <recommendedName>
        <fullName evidence="5">Integrase</fullName>
    </recommendedName>
</protein>
<organism evidence="3 4">
    <name type="scientific">Tetrapyrgos nigripes</name>
    <dbReference type="NCBI Taxonomy" id="182062"/>
    <lineage>
        <taxon>Eukaryota</taxon>
        <taxon>Fungi</taxon>
        <taxon>Dikarya</taxon>
        <taxon>Basidiomycota</taxon>
        <taxon>Agaricomycotina</taxon>
        <taxon>Agaricomycetes</taxon>
        <taxon>Agaricomycetidae</taxon>
        <taxon>Agaricales</taxon>
        <taxon>Marasmiineae</taxon>
        <taxon>Marasmiaceae</taxon>
        <taxon>Tetrapyrgos</taxon>
    </lineage>
</organism>
<gene>
    <name evidence="3" type="ORF">D9758_014097</name>
</gene>
<dbReference type="GO" id="GO:0015074">
    <property type="term" value="P:DNA integration"/>
    <property type="evidence" value="ECO:0007669"/>
    <property type="project" value="InterPro"/>
</dbReference>
<dbReference type="InterPro" id="IPR013762">
    <property type="entry name" value="Integrase-like_cat_sf"/>
</dbReference>
<proteinExistence type="predicted"/>
<dbReference type="InterPro" id="IPR052925">
    <property type="entry name" value="Phage_Integrase-like_Recomb"/>
</dbReference>
<evidence type="ECO:0000313" key="3">
    <source>
        <dbReference type="EMBL" id="KAF5339052.1"/>
    </source>
</evidence>
<dbReference type="Proteomes" id="UP000559256">
    <property type="component" value="Unassembled WGS sequence"/>
</dbReference>
<sequence>MLANKAILGATVDDTKETYAAGLTHFTQFCDKHGIDEELRMLTDKTLVAAFIGEHLGQVSGSTASNWLLGLKAWHDTKGAPWCGEEQWIQMARKTAHKEGVPRKCTPHYPITIKHLIVLRRALDFSIPFHVTVWAVTVITFWACQHLSETTVPSETKFNPKFHVTFGVKFHFFLQENGSKAVSFHIPWTKMTHRNGADVTIPGLLSDPEGICGLAAFTSHLQVNKDVPDSFSLFGYIGDDGKPHHMVKEKFLALCFDIWTQAEICNVLGHSFRIGGAVYLLSLGIAPEYVAVLDGWTSLTFLLYWRRLIEIIPVAIHKAMDLDNVKKAIEEFRKQNCITNALIEAAASGLSCK</sequence>
<dbReference type="SUPFAM" id="SSF56349">
    <property type="entry name" value="DNA breaking-rejoining enzymes"/>
    <property type="match status" value="1"/>
</dbReference>
<dbReference type="GO" id="GO:0006310">
    <property type="term" value="P:DNA recombination"/>
    <property type="evidence" value="ECO:0007669"/>
    <property type="project" value="UniProtKB-KW"/>
</dbReference>
<dbReference type="OrthoDB" id="2506773at2759"/>
<keyword evidence="1" id="KW-0238">DNA-binding</keyword>
<keyword evidence="2" id="KW-0233">DNA recombination</keyword>
<dbReference type="AlphaFoldDB" id="A0A8H5CEI0"/>
<accession>A0A8H5CEI0</accession>
<reference evidence="3 4" key="1">
    <citation type="journal article" date="2020" name="ISME J.">
        <title>Uncovering the hidden diversity of litter-decomposition mechanisms in mushroom-forming fungi.</title>
        <authorList>
            <person name="Floudas D."/>
            <person name="Bentzer J."/>
            <person name="Ahren D."/>
            <person name="Johansson T."/>
            <person name="Persson P."/>
            <person name="Tunlid A."/>
        </authorList>
    </citation>
    <scope>NUCLEOTIDE SEQUENCE [LARGE SCALE GENOMIC DNA]</scope>
    <source>
        <strain evidence="3 4">CBS 291.85</strain>
    </source>
</reference>
<dbReference type="Gene3D" id="1.10.443.10">
    <property type="entry name" value="Intergrase catalytic core"/>
    <property type="match status" value="1"/>
</dbReference>
<dbReference type="EMBL" id="JAACJM010000189">
    <property type="protein sequence ID" value="KAF5339052.1"/>
    <property type="molecule type" value="Genomic_DNA"/>
</dbReference>
<dbReference type="PANTHER" id="PTHR34605:SF4">
    <property type="entry name" value="DNA ADENINE METHYLTRANSFERASE"/>
    <property type="match status" value="1"/>
</dbReference>